<dbReference type="OrthoDB" id="1685005at2"/>
<feature type="transmembrane region" description="Helical" evidence="1">
    <location>
        <begin position="60"/>
        <end position="78"/>
    </location>
</feature>
<feature type="transmembrane region" description="Helical" evidence="1">
    <location>
        <begin position="20"/>
        <end position="48"/>
    </location>
</feature>
<feature type="transmembrane region" description="Helical" evidence="1">
    <location>
        <begin position="117"/>
        <end position="136"/>
    </location>
</feature>
<dbReference type="AlphaFoldDB" id="A0A1W2A4U4"/>
<dbReference type="NCBIfam" id="TIGR04086">
    <property type="entry name" value="TIGR04086_membr"/>
    <property type="match status" value="1"/>
</dbReference>
<keyword evidence="3" id="KW-1185">Reference proteome</keyword>
<evidence type="ECO:0000313" key="2">
    <source>
        <dbReference type="EMBL" id="SMC55680.1"/>
    </source>
</evidence>
<evidence type="ECO:0000256" key="1">
    <source>
        <dbReference type="SAM" id="Phobius"/>
    </source>
</evidence>
<dbReference type="STRING" id="112901.SAMN04488500_10527"/>
<protein>
    <submittedName>
        <fullName evidence="2">Putative membrane protein, TIGR04086 family</fullName>
    </submittedName>
</protein>
<gene>
    <name evidence="2" type="ORF">SAMN04488500_10527</name>
</gene>
<dbReference type="InterPro" id="IPR023804">
    <property type="entry name" value="DUF3792_TM"/>
</dbReference>
<keyword evidence="1" id="KW-1133">Transmembrane helix</keyword>
<proteinExistence type="predicted"/>
<dbReference type="EMBL" id="FWXI01000005">
    <property type="protein sequence ID" value="SMC55680.1"/>
    <property type="molecule type" value="Genomic_DNA"/>
</dbReference>
<evidence type="ECO:0000313" key="3">
    <source>
        <dbReference type="Proteomes" id="UP000192738"/>
    </source>
</evidence>
<keyword evidence="1" id="KW-0812">Transmembrane</keyword>
<dbReference type="Pfam" id="PF12670">
    <property type="entry name" value="DUF3792"/>
    <property type="match status" value="1"/>
</dbReference>
<accession>A0A1W2A4U4</accession>
<organism evidence="2 3">
    <name type="scientific">Sporomusa malonica</name>
    <dbReference type="NCBI Taxonomy" id="112901"/>
    <lineage>
        <taxon>Bacteria</taxon>
        <taxon>Bacillati</taxon>
        <taxon>Bacillota</taxon>
        <taxon>Negativicutes</taxon>
        <taxon>Selenomonadales</taxon>
        <taxon>Sporomusaceae</taxon>
        <taxon>Sporomusa</taxon>
    </lineage>
</organism>
<keyword evidence="1" id="KW-0472">Membrane</keyword>
<dbReference type="Proteomes" id="UP000192738">
    <property type="component" value="Unassembled WGS sequence"/>
</dbReference>
<name>A0A1W2A4U4_9FIRM</name>
<dbReference type="RefSeq" id="WP_084574974.1">
    <property type="nucleotide sequence ID" value="NZ_CP155572.1"/>
</dbReference>
<feature type="transmembrane region" description="Helical" evidence="1">
    <location>
        <begin position="85"/>
        <end position="105"/>
    </location>
</feature>
<sequence length="138" mass="14669">MAKISRRTRNYPQTPRNTNVSMAIFKGVAVSIAVSLICAVCLSLISLISENRFIDTFLEYIMVAVTMTSIFIGSVYATKQIAAKGLLIGCAVGIIYVLFSLGIGIELGQEQISWLMLGNKFAAGSLAGALGGFIGVNL</sequence>
<reference evidence="2 3" key="1">
    <citation type="submission" date="2017-04" db="EMBL/GenBank/DDBJ databases">
        <authorList>
            <person name="Afonso C.L."/>
            <person name="Miller P.J."/>
            <person name="Scott M.A."/>
            <person name="Spackman E."/>
            <person name="Goraichik I."/>
            <person name="Dimitrov K.M."/>
            <person name="Suarez D.L."/>
            <person name="Swayne D.E."/>
        </authorList>
    </citation>
    <scope>NUCLEOTIDE SEQUENCE [LARGE SCALE GENOMIC DNA]</scope>
    <source>
        <strain evidence="2 3">DSM 5090</strain>
    </source>
</reference>